<gene>
    <name evidence="1" type="ORF">IDJ75_04100</name>
</gene>
<dbReference type="RefSeq" id="WP_191174322.1">
    <property type="nucleotide sequence ID" value="NZ_JACWMW010000001.1"/>
</dbReference>
<keyword evidence="2" id="KW-1185">Reference proteome</keyword>
<evidence type="ECO:0000313" key="2">
    <source>
        <dbReference type="Proteomes" id="UP000618754"/>
    </source>
</evidence>
<name>A0ABR7X4B7_9SPHI</name>
<reference evidence="1 2" key="1">
    <citation type="submission" date="2020-09" db="EMBL/GenBank/DDBJ databases">
        <title>Novel species of Mucilaginibacter isolated from a glacier on the Tibetan Plateau.</title>
        <authorList>
            <person name="Liu Q."/>
            <person name="Xin Y.-H."/>
        </authorList>
    </citation>
    <scope>NUCLEOTIDE SEQUENCE [LARGE SCALE GENOMIC DNA]</scope>
    <source>
        <strain evidence="1 2">CGMCC 1.13878</strain>
    </source>
</reference>
<evidence type="ECO:0008006" key="3">
    <source>
        <dbReference type="Google" id="ProtNLM"/>
    </source>
</evidence>
<comment type="caution">
    <text evidence="1">The sequence shown here is derived from an EMBL/GenBank/DDBJ whole genome shotgun (WGS) entry which is preliminary data.</text>
</comment>
<dbReference type="Proteomes" id="UP000618754">
    <property type="component" value="Unassembled WGS sequence"/>
</dbReference>
<protein>
    <recommendedName>
        <fullName evidence="3">DUF3352 domain-containing protein</fullName>
    </recommendedName>
</protein>
<dbReference type="EMBL" id="JACWMW010000001">
    <property type="protein sequence ID" value="MBD1384450.1"/>
    <property type="molecule type" value="Genomic_DNA"/>
</dbReference>
<sequence length="532" mass="60482">MKRLIIITLVLVAATALITVKYFKNLNTSGTHAGNVIRTIPDNAAVVFEFTNEKSFYDIYAGNSLLTNLIGEQVITDLDTVRNVLFNNPALLSFFTARNVFVSIHPSQSNQVELLLTASAGKDVDLTEFDQLAKQKNTGLLITPLQIGEKKGYNIYFNSLKKRFYLINIDGNIFSGSFSKDLITQNANYKPDREKQAFMLLPDQQNSNSLANLYINYEHLGPLFTQIFKNSNTDIFKPFRILPALAALNLNFKNDAVMFNGYTNIQRDKRGTYLNVFTNQQPVTNILKDLFPSTTAYALSMAVSNPAGFTTDLTDFQTRAGLKTEKDALFAKIKAETGINLIHEFTQLLGNEFAVVTTRYQEKIAIINVKNGSKLRPFMANISGMITDDVGQFNYTKLPFFLLGDAFNAFKRPYFRIIDNYLVLANSVKELESYNDTYMNRKFLNKTEQYIKFDNLLAERGNVAFFIHFKNAQQILRDGLKDDFYFAYKNNSLSWKNFYGASFQFAATDKNFYTNFCLLQNMPDTTVSKKTD</sequence>
<proteinExistence type="predicted"/>
<accession>A0ABR7X4B7</accession>
<organism evidence="1 2">
    <name type="scientific">Mucilaginibacter rigui</name>
    <dbReference type="NCBI Taxonomy" id="534635"/>
    <lineage>
        <taxon>Bacteria</taxon>
        <taxon>Pseudomonadati</taxon>
        <taxon>Bacteroidota</taxon>
        <taxon>Sphingobacteriia</taxon>
        <taxon>Sphingobacteriales</taxon>
        <taxon>Sphingobacteriaceae</taxon>
        <taxon>Mucilaginibacter</taxon>
    </lineage>
</organism>
<evidence type="ECO:0000313" key="1">
    <source>
        <dbReference type="EMBL" id="MBD1384450.1"/>
    </source>
</evidence>